<keyword evidence="3" id="KW-0804">Transcription</keyword>
<dbReference type="InterPro" id="IPR029441">
    <property type="entry name" value="Cass2"/>
</dbReference>
<dbReference type="PRINTS" id="PR00032">
    <property type="entry name" value="HTHARAC"/>
</dbReference>
<dbReference type="GO" id="GO:0043565">
    <property type="term" value="F:sequence-specific DNA binding"/>
    <property type="evidence" value="ECO:0007669"/>
    <property type="project" value="InterPro"/>
</dbReference>
<dbReference type="PANTHER" id="PTHR47504">
    <property type="entry name" value="RIGHT ORIGIN-BINDING PROTEIN"/>
    <property type="match status" value="1"/>
</dbReference>
<dbReference type="SUPFAM" id="SSF46689">
    <property type="entry name" value="Homeodomain-like"/>
    <property type="match status" value="2"/>
</dbReference>
<dbReference type="Gene3D" id="1.10.10.60">
    <property type="entry name" value="Homeodomain-like"/>
    <property type="match status" value="2"/>
</dbReference>
<dbReference type="InterPro" id="IPR011256">
    <property type="entry name" value="Reg_factor_effector_dom_sf"/>
</dbReference>
<sequence>MDRAPSPRAPGPDLVADTLAWIEKRLDERLTLARIAERAGLSPYHFSRLFTARMGLSPMAHVRGRRLVRAARRLAAEPEARLVDLAFEAGFESQEAFTRAFGRRFGVTPGRFRRGLAILPPDGDVFMPTPAETSRAVARLPGLVTRDAFTVAGPTRRFDRATSSTIPDLWSTMIRALPFDGQVPSWATYGVVWSADRDEGSFDYMAGVGVRPEGGLPAGFVRKTIPAATYAVFRITLDGTALHPQVKGAMATIWGELVPASGLTVADTPDFELHDGRFAPDRPGTVIDVHVPVVA</sequence>
<dbReference type="InterPro" id="IPR009057">
    <property type="entry name" value="Homeodomain-like_sf"/>
</dbReference>
<dbReference type="InterPro" id="IPR018060">
    <property type="entry name" value="HTH_AraC"/>
</dbReference>
<keyword evidence="2" id="KW-0238">DNA-binding</keyword>
<dbReference type="GO" id="GO:0003700">
    <property type="term" value="F:DNA-binding transcription factor activity"/>
    <property type="evidence" value="ECO:0007669"/>
    <property type="project" value="InterPro"/>
</dbReference>
<organism evidence="5 6">
    <name type="scientific">Methylobacterium currus</name>
    <dbReference type="NCBI Taxonomy" id="2051553"/>
    <lineage>
        <taxon>Bacteria</taxon>
        <taxon>Pseudomonadati</taxon>
        <taxon>Pseudomonadota</taxon>
        <taxon>Alphaproteobacteria</taxon>
        <taxon>Hyphomicrobiales</taxon>
        <taxon>Methylobacteriaceae</taxon>
        <taxon>Methylobacterium</taxon>
    </lineage>
</organism>
<dbReference type="Proteomes" id="UP000244755">
    <property type="component" value="Chromosome 1"/>
</dbReference>
<dbReference type="SMART" id="SM00342">
    <property type="entry name" value="HTH_ARAC"/>
    <property type="match status" value="1"/>
</dbReference>
<dbReference type="InterPro" id="IPR050959">
    <property type="entry name" value="MarA-like"/>
</dbReference>
<dbReference type="Gene3D" id="3.20.80.10">
    <property type="entry name" value="Regulatory factor, effector binding domain"/>
    <property type="match status" value="1"/>
</dbReference>
<name>A0A2R4WIX4_9HYPH</name>
<reference evidence="5 6" key="1">
    <citation type="submission" date="2018-04" db="EMBL/GenBank/DDBJ databases">
        <title>Methylobacterium sp. PR1016A genome.</title>
        <authorList>
            <person name="Park W."/>
        </authorList>
    </citation>
    <scope>NUCLEOTIDE SEQUENCE [LARGE SCALE GENOMIC DNA]</scope>
    <source>
        <strain evidence="5 6">PR1016A</strain>
    </source>
</reference>
<dbReference type="PANTHER" id="PTHR47504:SF5">
    <property type="entry name" value="RIGHT ORIGIN-BINDING PROTEIN"/>
    <property type="match status" value="1"/>
</dbReference>
<evidence type="ECO:0000256" key="2">
    <source>
        <dbReference type="ARBA" id="ARBA00023125"/>
    </source>
</evidence>
<evidence type="ECO:0000256" key="1">
    <source>
        <dbReference type="ARBA" id="ARBA00023015"/>
    </source>
</evidence>
<evidence type="ECO:0000256" key="3">
    <source>
        <dbReference type="ARBA" id="ARBA00023163"/>
    </source>
</evidence>
<evidence type="ECO:0000313" key="6">
    <source>
        <dbReference type="Proteomes" id="UP000244755"/>
    </source>
</evidence>
<feature type="domain" description="HTH araC/xylS-type" evidence="4">
    <location>
        <begin position="16"/>
        <end position="115"/>
    </location>
</feature>
<dbReference type="EMBL" id="CP028843">
    <property type="protein sequence ID" value="AWB21467.1"/>
    <property type="molecule type" value="Genomic_DNA"/>
</dbReference>
<proteinExistence type="predicted"/>
<dbReference type="PROSITE" id="PS01124">
    <property type="entry name" value="HTH_ARAC_FAMILY_2"/>
    <property type="match status" value="1"/>
</dbReference>
<dbReference type="Pfam" id="PF14526">
    <property type="entry name" value="Cass2"/>
    <property type="match status" value="1"/>
</dbReference>
<dbReference type="InterPro" id="IPR010499">
    <property type="entry name" value="AraC_E-bd"/>
</dbReference>
<dbReference type="AlphaFoldDB" id="A0A2R4WIX4"/>
<dbReference type="PROSITE" id="PS00041">
    <property type="entry name" value="HTH_ARAC_FAMILY_1"/>
    <property type="match status" value="1"/>
</dbReference>
<dbReference type="SUPFAM" id="SSF55136">
    <property type="entry name" value="Probable bacterial effector-binding domain"/>
    <property type="match status" value="1"/>
</dbReference>
<evidence type="ECO:0000313" key="5">
    <source>
        <dbReference type="EMBL" id="AWB21467.1"/>
    </source>
</evidence>
<dbReference type="KEGG" id="mee:DA075_11525"/>
<keyword evidence="1" id="KW-0805">Transcription regulation</keyword>
<dbReference type="Pfam" id="PF12833">
    <property type="entry name" value="HTH_18"/>
    <property type="match status" value="1"/>
</dbReference>
<dbReference type="RefSeq" id="WP_099953343.1">
    <property type="nucleotide sequence ID" value="NZ_CP028843.1"/>
</dbReference>
<protein>
    <submittedName>
        <fullName evidence="5">AraC family transcriptional regulator</fullName>
    </submittedName>
</protein>
<dbReference type="InterPro" id="IPR020449">
    <property type="entry name" value="Tscrpt_reg_AraC-type_HTH"/>
</dbReference>
<gene>
    <name evidence="5" type="ORF">DA075_11525</name>
</gene>
<evidence type="ECO:0000259" key="4">
    <source>
        <dbReference type="PROSITE" id="PS01124"/>
    </source>
</evidence>
<keyword evidence="6" id="KW-1185">Reference proteome</keyword>
<dbReference type="OrthoDB" id="9816011at2"/>
<accession>A0A2R4WIX4</accession>
<dbReference type="InterPro" id="IPR018062">
    <property type="entry name" value="HTH_AraC-typ_CS"/>
</dbReference>
<dbReference type="SMART" id="SM00871">
    <property type="entry name" value="AraC_E_bind"/>
    <property type="match status" value="1"/>
</dbReference>